<protein>
    <submittedName>
        <fullName evidence="1">Uncharacterized protein</fullName>
    </submittedName>
</protein>
<reference evidence="1 2" key="1">
    <citation type="submission" date="2014-04" db="EMBL/GenBank/DDBJ databases">
        <title>Draft genome sequence of Bacillus azotoformans MEV2011, a (co-) denitrifying strain unable to grow in the presence of oxygen.</title>
        <authorList>
            <person name="Nielsen M."/>
            <person name="Schreiber L."/>
            <person name="Finster K."/>
            <person name="Schramm A."/>
        </authorList>
    </citation>
    <scope>NUCLEOTIDE SEQUENCE [LARGE SCALE GENOMIC DNA]</scope>
    <source>
        <strain evidence="1 2">MEV2011</strain>
    </source>
</reference>
<gene>
    <name evidence="1" type="ORF">M670_01106</name>
</gene>
<sequence>MSDKKNNKLYQETLSMQETEQCHKDIQDLNDAATAFFRIPVFFSHQNFFALGGPNPPFTDQQ</sequence>
<dbReference type="RefSeq" id="WP_233276081.1">
    <property type="nucleotide sequence ID" value="NZ_JJRY01000003.1"/>
</dbReference>
<evidence type="ECO:0000313" key="1">
    <source>
        <dbReference type="EMBL" id="KEF39343.1"/>
    </source>
</evidence>
<dbReference type="Proteomes" id="UP000027936">
    <property type="component" value="Unassembled WGS sequence"/>
</dbReference>
<dbReference type="EMBL" id="JJRY01000003">
    <property type="protein sequence ID" value="KEF39343.1"/>
    <property type="molecule type" value="Genomic_DNA"/>
</dbReference>
<comment type="caution">
    <text evidence="1">The sequence shown here is derived from an EMBL/GenBank/DDBJ whole genome shotgun (WGS) entry which is preliminary data.</text>
</comment>
<organism evidence="1 2">
    <name type="scientific">Schinkia azotoformans MEV2011</name>
    <dbReference type="NCBI Taxonomy" id="1348973"/>
    <lineage>
        <taxon>Bacteria</taxon>
        <taxon>Bacillati</taxon>
        <taxon>Bacillota</taxon>
        <taxon>Bacilli</taxon>
        <taxon>Bacillales</taxon>
        <taxon>Bacillaceae</taxon>
        <taxon>Calidifontibacillus/Schinkia group</taxon>
        <taxon>Schinkia</taxon>
    </lineage>
</organism>
<dbReference type="AlphaFoldDB" id="A0A072NQZ3"/>
<evidence type="ECO:0000313" key="2">
    <source>
        <dbReference type="Proteomes" id="UP000027936"/>
    </source>
</evidence>
<accession>A0A072NQZ3</accession>
<dbReference type="PATRIC" id="fig|1348973.3.peg.1078"/>
<proteinExistence type="predicted"/>
<name>A0A072NQZ3_SCHAZ</name>